<dbReference type="RefSeq" id="WP_091405621.1">
    <property type="nucleotide sequence ID" value="NZ_FOAB01000001.1"/>
</dbReference>
<dbReference type="PROSITE" id="PS51755">
    <property type="entry name" value="OMPR_PHOB"/>
    <property type="match status" value="1"/>
</dbReference>
<evidence type="ECO:0000256" key="3">
    <source>
        <dbReference type="SAM" id="Phobius"/>
    </source>
</evidence>
<dbReference type="SUPFAM" id="SSF46894">
    <property type="entry name" value="C-terminal effector domain of the bipartite response regulators"/>
    <property type="match status" value="1"/>
</dbReference>
<dbReference type="STRING" id="1038014.SAMN04487910_0697"/>
<evidence type="ECO:0000259" key="4">
    <source>
        <dbReference type="PROSITE" id="PS51755"/>
    </source>
</evidence>
<feature type="DNA-binding region" description="OmpR/PhoB-type" evidence="2">
    <location>
        <begin position="193"/>
        <end position="290"/>
    </location>
</feature>
<dbReference type="CDD" id="cd00383">
    <property type="entry name" value="trans_reg_C"/>
    <property type="match status" value="1"/>
</dbReference>
<keyword evidence="1 2" id="KW-0238">DNA-binding</keyword>
<reference evidence="5 6" key="1">
    <citation type="submission" date="2016-10" db="EMBL/GenBank/DDBJ databases">
        <authorList>
            <person name="de Groot N.N."/>
        </authorList>
    </citation>
    <scope>NUCLEOTIDE SEQUENCE [LARGE SCALE GENOMIC DNA]</scope>
    <source>
        <strain evidence="5 6">DSM 25232</strain>
    </source>
</reference>
<dbReference type="InterPro" id="IPR001867">
    <property type="entry name" value="OmpR/PhoB-type_DNA-bd"/>
</dbReference>
<evidence type="ECO:0000256" key="2">
    <source>
        <dbReference type="PROSITE-ProRule" id="PRU01091"/>
    </source>
</evidence>
<evidence type="ECO:0000313" key="5">
    <source>
        <dbReference type="EMBL" id="SEK51262.1"/>
    </source>
</evidence>
<dbReference type="InterPro" id="IPR016032">
    <property type="entry name" value="Sig_transdc_resp-reg_C-effctor"/>
</dbReference>
<feature type="transmembrane region" description="Helical" evidence="3">
    <location>
        <begin position="163"/>
        <end position="180"/>
    </location>
</feature>
<dbReference type="GO" id="GO:0000160">
    <property type="term" value="P:phosphorelay signal transduction system"/>
    <property type="evidence" value="ECO:0007669"/>
    <property type="project" value="InterPro"/>
</dbReference>
<sequence length="294" mass="33239">MKNKVKILATTLVVLIALFSIHSFSSKEVSFYPEKIKIALRSVGNELLLKNNDATSLVLPVKEISDQTFEVSFQKEIFINPEILAETIDAEFKKTGVPYDYITELINCKTNEVSYSYEVLGPFKDNEISCLGRNLPKSCYTIKVIILNENTSALYSAMGSTNTLYFIIIVLTLITGFTLFKKKSEENISDISSNEIILGKHIFYPDQQKLNIDKNEISLTAKESELLAIFAQHPNKIVKRELLIKQVWEDNGVIVGRSLDMFISKLRKKLVNDSEVKITNVHGVGYKLEINTSN</sequence>
<proteinExistence type="predicted"/>
<dbReference type="Pfam" id="PF00486">
    <property type="entry name" value="Trans_reg_C"/>
    <property type="match status" value="1"/>
</dbReference>
<name>A0A1H7HP53_AQUAM</name>
<gene>
    <name evidence="5" type="ORF">SAMN04487910_0697</name>
</gene>
<protein>
    <submittedName>
        <fullName evidence="5">Transcriptional regulatory protein, C terminal</fullName>
    </submittedName>
</protein>
<accession>A0A1H7HP53</accession>
<keyword evidence="3" id="KW-0472">Membrane</keyword>
<dbReference type="AlphaFoldDB" id="A0A1H7HP53"/>
<evidence type="ECO:0000313" key="6">
    <source>
        <dbReference type="Proteomes" id="UP000198521"/>
    </source>
</evidence>
<feature type="domain" description="OmpR/PhoB-type" evidence="4">
    <location>
        <begin position="193"/>
        <end position="290"/>
    </location>
</feature>
<dbReference type="GO" id="GO:0006355">
    <property type="term" value="P:regulation of DNA-templated transcription"/>
    <property type="evidence" value="ECO:0007669"/>
    <property type="project" value="InterPro"/>
</dbReference>
<dbReference type="Gene3D" id="1.10.10.10">
    <property type="entry name" value="Winged helix-like DNA-binding domain superfamily/Winged helix DNA-binding domain"/>
    <property type="match status" value="1"/>
</dbReference>
<dbReference type="EMBL" id="FOAB01000001">
    <property type="protein sequence ID" value="SEK51262.1"/>
    <property type="molecule type" value="Genomic_DNA"/>
</dbReference>
<dbReference type="InterPro" id="IPR036388">
    <property type="entry name" value="WH-like_DNA-bd_sf"/>
</dbReference>
<dbReference type="GO" id="GO:0003677">
    <property type="term" value="F:DNA binding"/>
    <property type="evidence" value="ECO:0007669"/>
    <property type="project" value="UniProtKB-UniRule"/>
</dbReference>
<keyword evidence="3" id="KW-1133">Transmembrane helix</keyword>
<keyword evidence="6" id="KW-1185">Reference proteome</keyword>
<keyword evidence="3" id="KW-0812">Transmembrane</keyword>
<evidence type="ECO:0000256" key="1">
    <source>
        <dbReference type="ARBA" id="ARBA00023125"/>
    </source>
</evidence>
<dbReference type="SMART" id="SM00862">
    <property type="entry name" value="Trans_reg_C"/>
    <property type="match status" value="1"/>
</dbReference>
<dbReference type="OrthoDB" id="7556122at2"/>
<dbReference type="Proteomes" id="UP000198521">
    <property type="component" value="Unassembled WGS sequence"/>
</dbReference>
<organism evidence="5 6">
    <name type="scientific">Aquimarina amphilecti</name>
    <dbReference type="NCBI Taxonomy" id="1038014"/>
    <lineage>
        <taxon>Bacteria</taxon>
        <taxon>Pseudomonadati</taxon>
        <taxon>Bacteroidota</taxon>
        <taxon>Flavobacteriia</taxon>
        <taxon>Flavobacteriales</taxon>
        <taxon>Flavobacteriaceae</taxon>
        <taxon>Aquimarina</taxon>
    </lineage>
</organism>